<keyword evidence="3" id="KW-1185">Reference proteome</keyword>
<feature type="region of interest" description="Disordered" evidence="1">
    <location>
        <begin position="1"/>
        <end position="40"/>
    </location>
</feature>
<reference evidence="2 3" key="1">
    <citation type="submission" date="2014-02" db="EMBL/GenBank/DDBJ databases">
        <title>The Genome Sequence of Trichophyton interdigitale MR816.</title>
        <authorList>
            <consortium name="The Broad Institute Genomics Platform"/>
            <person name="Cuomo C.A."/>
            <person name="White T.C."/>
            <person name="Graser Y."/>
            <person name="Martinez-Rossi N."/>
            <person name="Heitman J."/>
            <person name="Young S.K."/>
            <person name="Zeng Q."/>
            <person name="Gargeya S."/>
            <person name="Abouelleil A."/>
            <person name="Alvarado L."/>
            <person name="Chapman S.B."/>
            <person name="Gainer-Dewar J."/>
            <person name="Goldberg J."/>
            <person name="Griggs A."/>
            <person name="Gujja S."/>
            <person name="Hansen M."/>
            <person name="Howarth C."/>
            <person name="Imamovic A."/>
            <person name="Larimer J."/>
            <person name="Martinez D."/>
            <person name="Murphy C."/>
            <person name="Pearson M.D."/>
            <person name="Persinoti G."/>
            <person name="Poon T."/>
            <person name="Priest M."/>
            <person name="Roberts A.D."/>
            <person name="Saif S."/>
            <person name="Shea T.D."/>
            <person name="Sykes S.N."/>
            <person name="Wortman J."/>
            <person name="Nusbaum C."/>
            <person name="Birren B."/>
        </authorList>
    </citation>
    <scope>NUCLEOTIDE SEQUENCE [LARGE SCALE GENOMIC DNA]</scope>
    <source>
        <strain evidence="2 3">MR816</strain>
    </source>
</reference>
<dbReference type="HOGENOM" id="CLU_1556383_0_0_1"/>
<dbReference type="EMBL" id="AOKY01000164">
    <property type="protein sequence ID" value="KDB26009.1"/>
    <property type="molecule type" value="Genomic_DNA"/>
</dbReference>
<feature type="compositionally biased region" description="Basic and acidic residues" evidence="1">
    <location>
        <begin position="1"/>
        <end position="10"/>
    </location>
</feature>
<proteinExistence type="predicted"/>
<protein>
    <submittedName>
        <fullName evidence="2">Uncharacterized protein</fullName>
    </submittedName>
</protein>
<evidence type="ECO:0000256" key="1">
    <source>
        <dbReference type="SAM" id="MobiDB-lite"/>
    </source>
</evidence>
<dbReference type="AlphaFoldDB" id="A0A059JDY5"/>
<name>A0A059JDY5_TRIIM</name>
<feature type="compositionally biased region" description="Basic and acidic residues" evidence="1">
    <location>
        <begin position="24"/>
        <end position="37"/>
    </location>
</feature>
<comment type="caution">
    <text evidence="2">The sequence shown here is derived from an EMBL/GenBank/DDBJ whole genome shotgun (WGS) entry which is preliminary data.</text>
</comment>
<gene>
    <name evidence="2" type="ORF">H109_02201</name>
</gene>
<evidence type="ECO:0000313" key="2">
    <source>
        <dbReference type="EMBL" id="KDB26009.1"/>
    </source>
</evidence>
<sequence length="172" mass="18769">MSSRRADTVKNDANPLASKNTGMLRDHQSEQLDHNEQRALSSSSRWSVDMAFTGIRNVTAKTLSLRRGTLGDNLMKHLLPDSSSTMFATRILCQSPSSGSWADDPASTENKIAVSAPLINWESWRTSAPMGTVSAGLGMKSKQPSPFQTQGTVGNRQLVIFMQESHSVHLPV</sequence>
<dbReference type="Proteomes" id="UP000024533">
    <property type="component" value="Unassembled WGS sequence"/>
</dbReference>
<organism evidence="2 3">
    <name type="scientific">Trichophyton interdigitale (strain MR816)</name>
    <dbReference type="NCBI Taxonomy" id="1215338"/>
    <lineage>
        <taxon>Eukaryota</taxon>
        <taxon>Fungi</taxon>
        <taxon>Dikarya</taxon>
        <taxon>Ascomycota</taxon>
        <taxon>Pezizomycotina</taxon>
        <taxon>Eurotiomycetes</taxon>
        <taxon>Eurotiomycetidae</taxon>
        <taxon>Onygenales</taxon>
        <taxon>Arthrodermataceae</taxon>
        <taxon>Trichophyton</taxon>
    </lineage>
</organism>
<accession>A0A059JDY5</accession>
<evidence type="ECO:0000313" key="3">
    <source>
        <dbReference type="Proteomes" id="UP000024533"/>
    </source>
</evidence>